<dbReference type="OrthoDB" id="9770043at2"/>
<evidence type="ECO:0000313" key="5">
    <source>
        <dbReference type="EMBL" id="TEB44094.1"/>
    </source>
</evidence>
<dbReference type="PANTHER" id="PTHR19328:SF75">
    <property type="entry name" value="ALDOSE SUGAR DEHYDROGENASE YLII"/>
    <property type="match status" value="1"/>
</dbReference>
<keyword evidence="2" id="KW-0732">Signal</keyword>
<evidence type="ECO:0000256" key="2">
    <source>
        <dbReference type="SAM" id="SignalP"/>
    </source>
</evidence>
<feature type="signal peptide" evidence="2">
    <location>
        <begin position="1"/>
        <end position="29"/>
    </location>
</feature>
<proteinExistence type="predicted"/>
<evidence type="ECO:0000256" key="1">
    <source>
        <dbReference type="SAM" id="MobiDB-lite"/>
    </source>
</evidence>
<organism evidence="5 7">
    <name type="scientific">Flavobacterium circumlabens</name>
    <dbReference type="NCBI Taxonomy" id="2133765"/>
    <lineage>
        <taxon>Bacteria</taxon>
        <taxon>Pseudomonadati</taxon>
        <taxon>Bacteroidota</taxon>
        <taxon>Flavobacteriia</taxon>
        <taxon>Flavobacteriales</taxon>
        <taxon>Flavobacteriaceae</taxon>
        <taxon>Flavobacterium</taxon>
    </lineage>
</organism>
<gene>
    <name evidence="5" type="ORF">D0809_10010</name>
    <name evidence="4" type="ORF">EV142_103110</name>
</gene>
<dbReference type="PANTHER" id="PTHR19328">
    <property type="entry name" value="HEDGEHOG-INTERACTING PROTEIN"/>
    <property type="match status" value="1"/>
</dbReference>
<reference evidence="4" key="3">
    <citation type="submission" date="2019-03" db="EMBL/GenBank/DDBJ databases">
        <authorList>
            <person name="Whitman W."/>
            <person name="Huntemann M."/>
            <person name="Clum A."/>
            <person name="Pillay M."/>
            <person name="Palaniappan K."/>
            <person name="Varghese N."/>
            <person name="Mikhailova N."/>
            <person name="Stamatis D."/>
            <person name="Reddy T."/>
            <person name="Daum C."/>
            <person name="Shapiro N."/>
            <person name="Ivanova N."/>
            <person name="Kyrpides N."/>
            <person name="Woyke T."/>
        </authorList>
    </citation>
    <scope>NUCLEOTIDE SEQUENCE</scope>
    <source>
        <strain evidence="4">P5626</strain>
    </source>
</reference>
<feature type="chain" id="PRO_5043204494" evidence="2">
    <location>
        <begin position="30"/>
        <end position="427"/>
    </location>
</feature>
<feature type="compositionally biased region" description="Acidic residues" evidence="1">
    <location>
        <begin position="33"/>
        <end position="47"/>
    </location>
</feature>
<dbReference type="Proteomes" id="UP000295270">
    <property type="component" value="Unassembled WGS sequence"/>
</dbReference>
<dbReference type="RefSeq" id="WP_132034624.1">
    <property type="nucleotide sequence ID" value="NZ_QWDN01000003.1"/>
</dbReference>
<dbReference type="InterPro" id="IPR012938">
    <property type="entry name" value="Glc/Sorbosone_DH"/>
</dbReference>
<evidence type="ECO:0000313" key="4">
    <source>
        <dbReference type="EMBL" id="TCN58672.1"/>
    </source>
</evidence>
<reference evidence="5 7" key="2">
    <citation type="journal article" date="2018" name="Syst. Appl. Microbiol.">
        <title>Flavobacterium circumlabens sp. nov. and Flavobacterium cupreum sp. nov., two psychrotrophic species isolated from Antarctic environmental samples.</title>
        <authorList>
            <person name="Kralova S."/>
            <person name="Busse H.J."/>
            <person name="Svec P."/>
            <person name="Maslanova I."/>
            <person name="Stankova E."/>
            <person name="Bartak M."/>
            <person name="Sedlacek I."/>
        </authorList>
    </citation>
    <scope>NUCLEOTIDE SEQUENCE [LARGE SCALE GENOMIC DNA]</scope>
    <source>
        <strain evidence="5 7">CCM 8828</strain>
    </source>
</reference>
<accession>A0A4Y7UCN0</accession>
<dbReference type="InterPro" id="IPR011042">
    <property type="entry name" value="6-blade_b-propeller_TolB-like"/>
</dbReference>
<dbReference type="InterPro" id="IPR011041">
    <property type="entry name" value="Quinoprot_gluc/sorb_DH_b-prop"/>
</dbReference>
<dbReference type="Proteomes" id="UP000298340">
    <property type="component" value="Unassembled WGS sequence"/>
</dbReference>
<name>A0A4Y7UCN0_9FLAO</name>
<feature type="region of interest" description="Disordered" evidence="1">
    <location>
        <begin position="31"/>
        <end position="61"/>
    </location>
</feature>
<sequence>MKNPFLKKQNVLVYLSVLFLAFTQLSCNNNDDNNNDDNNGDDDDDDVPVGTLPPVETKPANSTYVPAFKGQTRIAGIKTETAYTSKVFAEGLANPWGMDNLPDGRIIVTQKAGTMRIVTQAGTVGATITGIPAVNSSGQGGLLDVAIDPDFATNRMVYWSFSFNGTAGTATAVAKGKLSADETKIENAVVIYKAIPEFNSTLHYGSRLAWDKQGNLFVSTGERSDIASRPLAQKLDAALGKIVRITKNGEPAAGNPFIGQTGVLPEIYSYGHRNPQGLAVHPVTGELWEAEHGPLGGDEINRITIGKNYGWPTITYGLEYSGAKIGDGITTKSGMEQPVYYWDPVVSPSGITFYSGNLIPEWKNNLFAAALSGQHVVRLVLKDNVVVAEERLLTSANSRFRDVLEGKDGALYAVTDGANAKIYRIAK</sequence>
<keyword evidence="6" id="KW-1185">Reference proteome</keyword>
<evidence type="ECO:0000313" key="6">
    <source>
        <dbReference type="Proteomes" id="UP000295270"/>
    </source>
</evidence>
<feature type="domain" description="Glucose/Sorbosone dehydrogenase" evidence="3">
    <location>
        <begin position="92"/>
        <end position="424"/>
    </location>
</feature>
<reference evidence="4 6" key="1">
    <citation type="journal article" date="2015" name="Stand. Genomic Sci.">
        <title>Genomic Encyclopedia of Bacterial and Archaeal Type Strains, Phase III: the genomes of soil and plant-associated and newly described type strains.</title>
        <authorList>
            <person name="Whitman W.B."/>
            <person name="Woyke T."/>
            <person name="Klenk H.P."/>
            <person name="Zhou Y."/>
            <person name="Lilburn T.G."/>
            <person name="Beck B.J."/>
            <person name="De Vos P."/>
            <person name="Vandamme P."/>
            <person name="Eisen J.A."/>
            <person name="Garrity G."/>
            <person name="Hugenholtz P."/>
            <person name="Kyrpides N.C."/>
        </authorList>
    </citation>
    <scope>NUCLEOTIDE SEQUENCE [LARGE SCALE GENOMIC DNA]</scope>
    <source>
        <strain evidence="4 6">P5626</strain>
    </source>
</reference>
<dbReference type="AlphaFoldDB" id="A0A4Y7UCN0"/>
<dbReference type="EMBL" id="SLWA01000003">
    <property type="protein sequence ID" value="TCN58672.1"/>
    <property type="molecule type" value="Genomic_DNA"/>
</dbReference>
<comment type="caution">
    <text evidence="5">The sequence shown here is derived from an EMBL/GenBank/DDBJ whole genome shotgun (WGS) entry which is preliminary data.</text>
</comment>
<dbReference type="Pfam" id="PF07995">
    <property type="entry name" value="GSDH"/>
    <property type="match status" value="1"/>
</dbReference>
<evidence type="ECO:0000313" key="7">
    <source>
        <dbReference type="Proteomes" id="UP000298340"/>
    </source>
</evidence>
<protein>
    <submittedName>
        <fullName evidence="4">Glucose/arabinose dehydrogenase</fullName>
    </submittedName>
    <submittedName>
        <fullName evidence="5">PQQ-dependent sugar dehydrogenase</fullName>
    </submittedName>
</protein>
<dbReference type="EMBL" id="QWDN01000003">
    <property type="protein sequence ID" value="TEB44094.1"/>
    <property type="molecule type" value="Genomic_DNA"/>
</dbReference>
<evidence type="ECO:0000259" key="3">
    <source>
        <dbReference type="Pfam" id="PF07995"/>
    </source>
</evidence>
<dbReference type="SUPFAM" id="SSF50952">
    <property type="entry name" value="Soluble quinoprotein glucose dehydrogenase"/>
    <property type="match status" value="1"/>
</dbReference>
<dbReference type="Gene3D" id="2.120.10.30">
    <property type="entry name" value="TolB, C-terminal domain"/>
    <property type="match status" value="1"/>
</dbReference>